<dbReference type="GO" id="GO:0000287">
    <property type="term" value="F:magnesium ion binding"/>
    <property type="evidence" value="ECO:0007669"/>
    <property type="project" value="UniProtKB-UniRule"/>
</dbReference>
<dbReference type="PANTHER" id="PTHR19278:SF9">
    <property type="entry name" value="URIDINE 5'-MONOPHOSPHATE SYNTHASE"/>
    <property type="match status" value="1"/>
</dbReference>
<feature type="binding site" evidence="6">
    <location>
        <position position="123"/>
    </location>
    <ligand>
        <name>orotate</name>
        <dbReference type="ChEBI" id="CHEBI:30839"/>
    </ligand>
</feature>
<comment type="subunit">
    <text evidence="6">Homodimer.</text>
</comment>
<evidence type="ECO:0000256" key="5">
    <source>
        <dbReference type="ARBA" id="ARBA00022975"/>
    </source>
</evidence>
<keyword evidence="5 6" id="KW-0665">Pyrimidine biosynthesis</keyword>
<comment type="pathway">
    <text evidence="1 6">Pyrimidine metabolism; UMP biosynthesis via de novo pathway; UMP from orotate: step 1/2.</text>
</comment>
<dbReference type="Proteomes" id="UP001139516">
    <property type="component" value="Unassembled WGS sequence"/>
</dbReference>
<dbReference type="AlphaFoldDB" id="A0A9X2BXH9"/>
<evidence type="ECO:0000256" key="1">
    <source>
        <dbReference type="ARBA" id="ARBA00004889"/>
    </source>
</evidence>
<dbReference type="InterPro" id="IPR029057">
    <property type="entry name" value="PRTase-like"/>
</dbReference>
<keyword evidence="3 6" id="KW-0328">Glycosyltransferase</keyword>
<evidence type="ECO:0000256" key="3">
    <source>
        <dbReference type="ARBA" id="ARBA00022676"/>
    </source>
</evidence>
<feature type="binding site" description="in other chain" evidence="6">
    <location>
        <position position="94"/>
    </location>
    <ligand>
        <name>5-phospho-alpha-D-ribose 1-diphosphate</name>
        <dbReference type="ChEBI" id="CHEBI:58017"/>
        <note>ligand shared between dimeric partners</note>
    </ligand>
</feature>
<evidence type="ECO:0000256" key="6">
    <source>
        <dbReference type="HAMAP-Rule" id="MF_01208"/>
    </source>
</evidence>
<dbReference type="Gene3D" id="3.40.50.2020">
    <property type="match status" value="1"/>
</dbReference>
<comment type="function">
    <text evidence="6">Catalyzes the transfer of a ribosyl phosphate group from 5-phosphoribose 1-diphosphate to orotate, leading to the formation of orotidine monophosphate (OMP).</text>
</comment>
<name>A0A9X2BXH9_9PROT</name>
<dbReference type="SUPFAM" id="SSF53271">
    <property type="entry name" value="PRTase-like"/>
    <property type="match status" value="1"/>
</dbReference>
<comment type="similarity">
    <text evidence="6">Belongs to the purine/pyrimidine phosphoribosyltransferase family. PyrE subfamily.</text>
</comment>
<proteinExistence type="inferred from homology"/>
<feature type="binding site" evidence="6">
    <location>
        <position position="93"/>
    </location>
    <ligand>
        <name>5-phospho-alpha-D-ribose 1-diphosphate</name>
        <dbReference type="ChEBI" id="CHEBI:58017"/>
        <note>ligand shared between dimeric partners</note>
    </ligand>
</feature>
<organism evidence="7 8">
    <name type="scientific">Roseomonas acroporae</name>
    <dbReference type="NCBI Taxonomy" id="2937791"/>
    <lineage>
        <taxon>Bacteria</taxon>
        <taxon>Pseudomonadati</taxon>
        <taxon>Pseudomonadota</taxon>
        <taxon>Alphaproteobacteria</taxon>
        <taxon>Acetobacterales</taxon>
        <taxon>Roseomonadaceae</taxon>
        <taxon>Roseomonas</taxon>
    </lineage>
</organism>
<dbReference type="PANTHER" id="PTHR19278">
    <property type="entry name" value="OROTATE PHOSPHORIBOSYLTRANSFERASE"/>
    <property type="match status" value="1"/>
</dbReference>
<dbReference type="GO" id="GO:0044205">
    <property type="term" value="P:'de novo' UMP biosynthetic process"/>
    <property type="evidence" value="ECO:0007669"/>
    <property type="project" value="UniProtKB-UniRule"/>
</dbReference>
<dbReference type="GO" id="GO:0004588">
    <property type="term" value="F:orotate phosphoribosyltransferase activity"/>
    <property type="evidence" value="ECO:0007669"/>
    <property type="project" value="UniProtKB-UniRule"/>
</dbReference>
<evidence type="ECO:0000313" key="8">
    <source>
        <dbReference type="Proteomes" id="UP001139516"/>
    </source>
</evidence>
<reference evidence="7" key="1">
    <citation type="submission" date="2022-04" db="EMBL/GenBank/DDBJ databases">
        <title>Roseomonas acroporae sp. nov., isolated from coral Acropora digitifera.</title>
        <authorList>
            <person name="Sun H."/>
        </authorList>
    </citation>
    <scope>NUCLEOTIDE SEQUENCE</scope>
    <source>
        <strain evidence="7">NAR14</strain>
    </source>
</reference>
<accession>A0A9X2BXH9</accession>
<comment type="caution">
    <text evidence="7">The sequence shown here is derived from an EMBL/GenBank/DDBJ whole genome shotgun (WGS) entry which is preliminary data.</text>
</comment>
<keyword evidence="8" id="KW-1185">Reference proteome</keyword>
<dbReference type="CDD" id="cd06223">
    <property type="entry name" value="PRTases_typeI"/>
    <property type="match status" value="1"/>
</dbReference>
<dbReference type="HAMAP" id="MF_01208">
    <property type="entry name" value="PyrE"/>
    <property type="match status" value="1"/>
</dbReference>
<comment type="catalytic activity">
    <reaction evidence="6">
        <text>orotidine 5'-phosphate + diphosphate = orotate + 5-phospho-alpha-D-ribose 1-diphosphate</text>
        <dbReference type="Rhea" id="RHEA:10380"/>
        <dbReference type="ChEBI" id="CHEBI:30839"/>
        <dbReference type="ChEBI" id="CHEBI:33019"/>
        <dbReference type="ChEBI" id="CHEBI:57538"/>
        <dbReference type="ChEBI" id="CHEBI:58017"/>
        <dbReference type="EC" id="2.4.2.10"/>
    </reaction>
</comment>
<feature type="binding site" description="in other chain" evidence="6">
    <location>
        <begin position="119"/>
        <end position="127"/>
    </location>
    <ligand>
        <name>5-phospho-alpha-D-ribose 1-diphosphate</name>
        <dbReference type="ChEBI" id="CHEBI:58017"/>
        <note>ligand shared between dimeric partners</note>
    </ligand>
</feature>
<dbReference type="InterPro" id="IPR000836">
    <property type="entry name" value="PRTase_dom"/>
</dbReference>
<evidence type="ECO:0000313" key="7">
    <source>
        <dbReference type="EMBL" id="MCK8785984.1"/>
    </source>
</evidence>
<comment type="cofactor">
    <cofactor evidence="6">
        <name>Mg(2+)</name>
        <dbReference type="ChEBI" id="CHEBI:18420"/>
    </cofactor>
</comment>
<dbReference type="InterPro" id="IPR023031">
    <property type="entry name" value="OPRT"/>
</dbReference>
<dbReference type="RefSeq" id="WP_248668103.1">
    <property type="nucleotide sequence ID" value="NZ_JALPRX010000071.1"/>
</dbReference>
<protein>
    <recommendedName>
        <fullName evidence="2 6">Orotate phosphoribosyltransferase</fullName>
        <shortName evidence="6">OPRT</shortName>
        <shortName evidence="6">OPRTase</shortName>
        <ecNumber evidence="2 6">2.4.2.10</ecNumber>
    </recommendedName>
</protein>
<evidence type="ECO:0000256" key="2">
    <source>
        <dbReference type="ARBA" id="ARBA00011971"/>
    </source>
</evidence>
<evidence type="ECO:0000256" key="4">
    <source>
        <dbReference type="ARBA" id="ARBA00022679"/>
    </source>
</evidence>
<keyword evidence="4 6" id="KW-0808">Transferase</keyword>
<sequence length="220" mass="23727">MARLLLEAGAVQVSHDRPFVLAAGWASPVYVDCRRLLGMPHLRAGAIALALDYLRQRFGAAPPFDAVAGGETAGIPWASWIADRLGLPLLYVRKRPLGIGRHAQVEGGAPEGSRVLLVDDLATDAASKVAFAQGLRTAGMRLSDALVLFHNRAFPGWDARLEHLGLSLHALASWDDVLRPEAGETLLSPADRDVIERFLRDPAGWSADHGGRRAPMTPPR</sequence>
<keyword evidence="6" id="KW-0460">Magnesium</keyword>
<gene>
    <name evidence="6" type="primary">pyrE</name>
    <name evidence="7" type="ORF">M0638_16525</name>
</gene>
<dbReference type="EC" id="2.4.2.10" evidence="2 6"/>
<dbReference type="GO" id="GO:0019856">
    <property type="term" value="P:pyrimidine nucleobase biosynthetic process"/>
    <property type="evidence" value="ECO:0007669"/>
    <property type="project" value="TreeGrafter"/>
</dbReference>
<dbReference type="EMBL" id="JALPRX010000071">
    <property type="protein sequence ID" value="MCK8785984.1"/>
    <property type="molecule type" value="Genomic_DNA"/>
</dbReference>
<comment type="caution">
    <text evidence="6">Lacks conserved residue(s) required for the propagation of feature annotation.</text>
</comment>